<reference evidence="2" key="1">
    <citation type="submission" date="2023-06" db="EMBL/GenBank/DDBJ databases">
        <title>Genome-scale phylogeny and comparative genomics of the fungal order Sordariales.</title>
        <authorList>
            <consortium name="Lawrence Berkeley National Laboratory"/>
            <person name="Hensen N."/>
            <person name="Bonometti L."/>
            <person name="Westerberg I."/>
            <person name="Brannstrom I.O."/>
            <person name="Guillou S."/>
            <person name="Cros-Aarteil S."/>
            <person name="Calhoun S."/>
            <person name="Haridas S."/>
            <person name="Kuo A."/>
            <person name="Mondo S."/>
            <person name="Pangilinan J."/>
            <person name="Riley R."/>
            <person name="Labutti K."/>
            <person name="Andreopoulos B."/>
            <person name="Lipzen A."/>
            <person name="Chen C."/>
            <person name="Yanf M."/>
            <person name="Daum C."/>
            <person name="Ng V."/>
            <person name="Clum A."/>
            <person name="Steindorff A."/>
            <person name="Ohm R."/>
            <person name="Martin F."/>
            <person name="Silar P."/>
            <person name="Natvig D."/>
            <person name="Lalanne C."/>
            <person name="Gautier V."/>
            <person name="Ament-Velasquez S.L."/>
            <person name="Kruys A."/>
            <person name="Hutchinson M.I."/>
            <person name="Powell A.J."/>
            <person name="Barry K."/>
            <person name="Miller A.N."/>
            <person name="Grigoriev I.V."/>
            <person name="Debuchy R."/>
            <person name="Gladieux P."/>
            <person name="Thoren M.H."/>
            <person name="Johannesson H."/>
        </authorList>
    </citation>
    <scope>NUCLEOTIDE SEQUENCE</scope>
    <source>
        <strain evidence="2">CBS 606.72</strain>
    </source>
</reference>
<accession>A0AA39WZ64</accession>
<dbReference type="AlphaFoldDB" id="A0AA39WZ64"/>
<proteinExistence type="predicted"/>
<gene>
    <name evidence="2" type="ORF">B0T14DRAFT_517688</name>
</gene>
<feature type="region of interest" description="Disordered" evidence="1">
    <location>
        <begin position="1"/>
        <end position="26"/>
    </location>
</feature>
<name>A0AA39WZ64_9PEZI</name>
<evidence type="ECO:0000313" key="3">
    <source>
        <dbReference type="Proteomes" id="UP001175000"/>
    </source>
</evidence>
<protein>
    <submittedName>
        <fullName evidence="2">Uncharacterized protein</fullName>
    </submittedName>
</protein>
<evidence type="ECO:0000313" key="2">
    <source>
        <dbReference type="EMBL" id="KAK0624221.1"/>
    </source>
</evidence>
<dbReference type="Proteomes" id="UP001175000">
    <property type="component" value="Unassembled WGS sequence"/>
</dbReference>
<comment type="caution">
    <text evidence="2">The sequence shown here is derived from an EMBL/GenBank/DDBJ whole genome shotgun (WGS) entry which is preliminary data.</text>
</comment>
<feature type="region of interest" description="Disordered" evidence="1">
    <location>
        <begin position="121"/>
        <end position="143"/>
    </location>
</feature>
<dbReference type="EMBL" id="JAULSU010000003">
    <property type="protein sequence ID" value="KAK0624221.1"/>
    <property type="molecule type" value="Genomic_DNA"/>
</dbReference>
<sequence length="143" mass="15695">MIELETPRSFNPPPSADSDKNGLETGTPFAQSLFAVNMIFNPPTPCTLPWLPSIAPFPSNFHHLPSGGASATLTNFTSPCKYELAPQSFMAPSCSNFHMHNNPTPPDHLCRCDKQSRSAATNRRVSKGSRYSRCPESAMRGRK</sequence>
<keyword evidence="3" id="KW-1185">Reference proteome</keyword>
<evidence type="ECO:0000256" key="1">
    <source>
        <dbReference type="SAM" id="MobiDB-lite"/>
    </source>
</evidence>
<organism evidence="2 3">
    <name type="scientific">Immersiella caudata</name>
    <dbReference type="NCBI Taxonomy" id="314043"/>
    <lineage>
        <taxon>Eukaryota</taxon>
        <taxon>Fungi</taxon>
        <taxon>Dikarya</taxon>
        <taxon>Ascomycota</taxon>
        <taxon>Pezizomycotina</taxon>
        <taxon>Sordariomycetes</taxon>
        <taxon>Sordariomycetidae</taxon>
        <taxon>Sordariales</taxon>
        <taxon>Lasiosphaeriaceae</taxon>
        <taxon>Immersiella</taxon>
    </lineage>
</organism>